<dbReference type="KEGG" id="paqt:E8L99_19430"/>
<proteinExistence type="predicted"/>
<dbReference type="Proteomes" id="UP000298588">
    <property type="component" value="Chromosome"/>
</dbReference>
<organism evidence="2 3">
    <name type="scientific">Phreatobacter aquaticus</name>
    <dbReference type="NCBI Taxonomy" id="2570229"/>
    <lineage>
        <taxon>Bacteria</taxon>
        <taxon>Pseudomonadati</taxon>
        <taxon>Pseudomonadota</taxon>
        <taxon>Alphaproteobacteria</taxon>
        <taxon>Hyphomicrobiales</taxon>
        <taxon>Phreatobacteraceae</taxon>
        <taxon>Phreatobacter</taxon>
    </lineage>
</organism>
<evidence type="ECO:0000259" key="1">
    <source>
        <dbReference type="Pfam" id="PF13577"/>
    </source>
</evidence>
<accession>A0A4D7QJK9</accession>
<dbReference type="InterPro" id="IPR032710">
    <property type="entry name" value="NTF2-like_dom_sf"/>
</dbReference>
<dbReference type="Gene3D" id="3.10.450.50">
    <property type="match status" value="1"/>
</dbReference>
<gene>
    <name evidence="2" type="ORF">E8L99_19430</name>
</gene>
<evidence type="ECO:0000313" key="2">
    <source>
        <dbReference type="EMBL" id="QCK87768.1"/>
    </source>
</evidence>
<dbReference type="SUPFAM" id="SSF54427">
    <property type="entry name" value="NTF2-like"/>
    <property type="match status" value="1"/>
</dbReference>
<dbReference type="Pfam" id="PF13577">
    <property type="entry name" value="SnoaL_4"/>
    <property type="match status" value="1"/>
</dbReference>
<feature type="domain" description="SnoaL-like" evidence="1">
    <location>
        <begin position="65"/>
        <end position="164"/>
    </location>
</feature>
<evidence type="ECO:0000313" key="3">
    <source>
        <dbReference type="Proteomes" id="UP000298588"/>
    </source>
</evidence>
<dbReference type="InterPro" id="IPR037401">
    <property type="entry name" value="SnoaL-like"/>
</dbReference>
<name>A0A4D7QJK9_9HYPH</name>
<dbReference type="AlphaFoldDB" id="A0A4D7QJK9"/>
<sequence>MVEGIREGLTHCLPEEADMPTLEERIQRLEDIEAIRHLKARYARYADEKYTDDHQRKPQAELDRLADLQAGLFTEDAIWDAGEHFGVCNGRDEIHAFVRKGAWSFAMHYFLNPQIDIHGDTATGHWMLWQACTLTAGDTPCWMAAIEDDEYRRTPEGWLMSRMTFTLKFMTRFDVPWTQVKNLPFHLQTHG</sequence>
<dbReference type="EMBL" id="CP039865">
    <property type="protein sequence ID" value="QCK87768.1"/>
    <property type="molecule type" value="Genomic_DNA"/>
</dbReference>
<reference evidence="2 3" key="1">
    <citation type="submission" date="2019-04" db="EMBL/GenBank/DDBJ databases">
        <title>Phreatobacter aquaticus sp. nov.</title>
        <authorList>
            <person name="Choi A."/>
            <person name="Baek K."/>
        </authorList>
    </citation>
    <scope>NUCLEOTIDE SEQUENCE [LARGE SCALE GENOMIC DNA]</scope>
    <source>
        <strain evidence="2 3">NMCR1094</strain>
    </source>
</reference>
<keyword evidence="3" id="KW-1185">Reference proteome</keyword>
<protein>
    <submittedName>
        <fullName evidence="2">Nuclear transport factor 2 family protein</fullName>
    </submittedName>
</protein>
<dbReference type="OrthoDB" id="1492465at2"/>